<dbReference type="Proteomes" id="UP000823615">
    <property type="component" value="Unassembled WGS sequence"/>
</dbReference>
<dbReference type="FunFam" id="3.30.230.40:FF:000001">
    <property type="entry name" value="Imidazoleglycerol-phosphate dehydratase HisB"/>
    <property type="match status" value="1"/>
</dbReference>
<dbReference type="InterPro" id="IPR020568">
    <property type="entry name" value="Ribosomal_Su5_D2-typ_SF"/>
</dbReference>
<dbReference type="PROSITE" id="PS00954">
    <property type="entry name" value="IGP_DEHYDRATASE_1"/>
    <property type="match status" value="1"/>
</dbReference>
<comment type="pathway">
    <text evidence="1 10">Amino-acid biosynthesis; L-histidine biosynthesis; L-histidine from 5-phospho-alpha-D-ribose 1-diphosphate: step 6/9.</text>
</comment>
<name>A0A9D9H617_9SPIO</name>
<dbReference type="GO" id="GO:0000105">
    <property type="term" value="P:L-histidine biosynthetic process"/>
    <property type="evidence" value="ECO:0007669"/>
    <property type="project" value="UniProtKB-UniRule"/>
</dbReference>
<evidence type="ECO:0000313" key="11">
    <source>
        <dbReference type="EMBL" id="MBO8436477.1"/>
    </source>
</evidence>
<keyword evidence="8 10" id="KW-0456">Lyase</keyword>
<dbReference type="GO" id="GO:0046872">
    <property type="term" value="F:metal ion binding"/>
    <property type="evidence" value="ECO:0007669"/>
    <property type="project" value="UniProtKB-KW"/>
</dbReference>
<dbReference type="EMBL" id="JADIMT010000069">
    <property type="protein sequence ID" value="MBO8436477.1"/>
    <property type="molecule type" value="Genomic_DNA"/>
</dbReference>
<dbReference type="EC" id="4.2.1.19" evidence="10"/>
<sequence>MPGTERKKVLFIDRDGVIVKEQQVDSYEKIEYIPHVFEALREISKKTDYLLVMVSNQDGVGTASFPFEEFSGPAERIFSTLQGEGIVFDNINIDLSMPEENLMTRKPGTAMIDSYRSEFYDMSSSFMIGDRLTDMMLARNMGCRGFLLAPSSLEVPSDLESVVALQSDSWLDIASYLLNDSTLSHRRAEIERRTKETEIALSVDLDGTGEGHITTAIGFFDHMLDQIVRHSRFDITGCVKGDLNVDMHHSVEDTALALGEAVLKALGDKRGIERYGFEVLPMDDTAATVAIDFSGRPELLWDVEFTMEYIGQFPSELVVHFFRSFASSAKCNLYMSATKAGNSHHTAEALFKAFARAMRKAVRRIPGDCRVASTKGVL</sequence>
<evidence type="ECO:0000256" key="5">
    <source>
        <dbReference type="ARBA" id="ARBA00022723"/>
    </source>
</evidence>
<dbReference type="Pfam" id="PF00475">
    <property type="entry name" value="IGPD"/>
    <property type="match status" value="1"/>
</dbReference>
<keyword evidence="9" id="KW-0511">Multifunctional enzyme</keyword>
<dbReference type="InterPro" id="IPR023214">
    <property type="entry name" value="HAD_sf"/>
</dbReference>
<evidence type="ECO:0000313" key="12">
    <source>
        <dbReference type="Proteomes" id="UP000823615"/>
    </source>
</evidence>
<evidence type="ECO:0000256" key="8">
    <source>
        <dbReference type="ARBA" id="ARBA00023239"/>
    </source>
</evidence>
<keyword evidence="4 10" id="KW-0028">Amino-acid biosynthesis</keyword>
<dbReference type="Gene3D" id="3.30.230.40">
    <property type="entry name" value="Imidazole glycerol phosphate dehydratase, domain 1"/>
    <property type="match status" value="2"/>
</dbReference>
<dbReference type="InterPro" id="IPR020565">
    <property type="entry name" value="ImidazoleglycerP_deHydtase_CS"/>
</dbReference>
<dbReference type="InterPro" id="IPR038494">
    <property type="entry name" value="IGPD_sf"/>
</dbReference>
<dbReference type="AlphaFoldDB" id="A0A9D9H617"/>
<evidence type="ECO:0000256" key="9">
    <source>
        <dbReference type="ARBA" id="ARBA00023268"/>
    </source>
</evidence>
<dbReference type="InterPro" id="IPR006549">
    <property type="entry name" value="HAD-SF_hydro_IIIA"/>
</dbReference>
<protein>
    <recommendedName>
        <fullName evidence="2 10">Imidazoleglycerol-phosphate dehydratase</fullName>
        <shortName evidence="10">IGPD</shortName>
        <ecNumber evidence="10">4.2.1.19</ecNumber>
    </recommendedName>
</protein>
<dbReference type="GO" id="GO:0004424">
    <property type="term" value="F:imidazoleglycerol-phosphate dehydratase activity"/>
    <property type="evidence" value="ECO:0007669"/>
    <property type="project" value="UniProtKB-UniRule"/>
</dbReference>
<evidence type="ECO:0000256" key="4">
    <source>
        <dbReference type="ARBA" id="ARBA00022605"/>
    </source>
</evidence>
<dbReference type="PANTHER" id="PTHR23133">
    <property type="entry name" value="IMIDAZOLEGLYCEROL-PHOSPHATE DEHYDRATASE HIS7"/>
    <property type="match status" value="1"/>
</dbReference>
<keyword evidence="3 10" id="KW-0963">Cytoplasm</keyword>
<evidence type="ECO:0000256" key="1">
    <source>
        <dbReference type="ARBA" id="ARBA00005047"/>
    </source>
</evidence>
<dbReference type="GO" id="GO:0016791">
    <property type="term" value="F:phosphatase activity"/>
    <property type="evidence" value="ECO:0007669"/>
    <property type="project" value="InterPro"/>
</dbReference>
<comment type="catalytic activity">
    <reaction evidence="10">
        <text>D-erythro-1-(imidazol-4-yl)glycerol 3-phosphate = 3-(imidazol-4-yl)-2-oxopropyl phosphate + H2O</text>
        <dbReference type="Rhea" id="RHEA:11040"/>
        <dbReference type="ChEBI" id="CHEBI:15377"/>
        <dbReference type="ChEBI" id="CHEBI:57766"/>
        <dbReference type="ChEBI" id="CHEBI:58278"/>
        <dbReference type="EC" id="4.2.1.19"/>
    </reaction>
</comment>
<evidence type="ECO:0000256" key="3">
    <source>
        <dbReference type="ARBA" id="ARBA00022490"/>
    </source>
</evidence>
<comment type="caution">
    <text evidence="11">The sequence shown here is derived from an EMBL/GenBank/DDBJ whole genome shotgun (WGS) entry which is preliminary data.</text>
</comment>
<reference evidence="11" key="1">
    <citation type="submission" date="2020-10" db="EMBL/GenBank/DDBJ databases">
        <authorList>
            <person name="Gilroy R."/>
        </authorList>
    </citation>
    <scope>NUCLEOTIDE SEQUENCE</scope>
    <source>
        <strain evidence="11">7293</strain>
    </source>
</reference>
<comment type="subcellular location">
    <subcellularLocation>
        <location evidence="10">Cytoplasm</location>
    </subcellularLocation>
</comment>
<dbReference type="FunFam" id="3.30.230.40:FF:000003">
    <property type="entry name" value="Imidazoleglycerol-phosphate dehydratase HisB"/>
    <property type="match status" value="1"/>
</dbReference>
<dbReference type="NCBIfam" id="NF002114">
    <property type="entry name" value="PRK00951.2-4"/>
    <property type="match status" value="1"/>
</dbReference>
<dbReference type="InterPro" id="IPR000807">
    <property type="entry name" value="ImidazoleglycerolP_deHydtase"/>
</dbReference>
<dbReference type="InterPro" id="IPR006543">
    <property type="entry name" value="Histidinol-phos"/>
</dbReference>
<dbReference type="NCBIfam" id="TIGR01662">
    <property type="entry name" value="HAD-SF-IIIA"/>
    <property type="match status" value="1"/>
</dbReference>
<dbReference type="SUPFAM" id="SSF56784">
    <property type="entry name" value="HAD-like"/>
    <property type="match status" value="1"/>
</dbReference>
<dbReference type="PANTHER" id="PTHR23133:SF2">
    <property type="entry name" value="IMIDAZOLEGLYCEROL-PHOSPHATE DEHYDRATASE"/>
    <property type="match status" value="1"/>
</dbReference>
<keyword evidence="5" id="KW-0479">Metal-binding</keyword>
<gene>
    <name evidence="10 11" type="primary">hisB</name>
    <name evidence="11" type="ORF">IAA97_05820</name>
</gene>
<proteinExistence type="inferred from homology"/>
<organism evidence="11 12">
    <name type="scientific">Candidatus Ornithospirochaeta stercoripullorum</name>
    <dbReference type="NCBI Taxonomy" id="2840899"/>
    <lineage>
        <taxon>Bacteria</taxon>
        <taxon>Pseudomonadati</taxon>
        <taxon>Spirochaetota</taxon>
        <taxon>Spirochaetia</taxon>
        <taxon>Spirochaetales</taxon>
        <taxon>Spirochaetaceae</taxon>
        <taxon>Spirochaetaceae incertae sedis</taxon>
        <taxon>Candidatus Ornithospirochaeta</taxon>
    </lineage>
</organism>
<dbReference type="GO" id="GO:0005737">
    <property type="term" value="C:cytoplasm"/>
    <property type="evidence" value="ECO:0007669"/>
    <property type="project" value="UniProtKB-SubCell"/>
</dbReference>
<dbReference type="NCBIfam" id="TIGR01656">
    <property type="entry name" value="Histidinol-ppas"/>
    <property type="match status" value="1"/>
</dbReference>
<comment type="similarity">
    <text evidence="10">Belongs to the imidazoleglycerol-phosphate dehydratase family.</text>
</comment>
<evidence type="ECO:0000256" key="2">
    <source>
        <dbReference type="ARBA" id="ARBA00016664"/>
    </source>
</evidence>
<keyword evidence="6" id="KW-0378">Hydrolase</keyword>
<dbReference type="Gene3D" id="3.40.50.1000">
    <property type="entry name" value="HAD superfamily/HAD-like"/>
    <property type="match status" value="1"/>
</dbReference>
<evidence type="ECO:0000256" key="10">
    <source>
        <dbReference type="HAMAP-Rule" id="MF_00076"/>
    </source>
</evidence>
<dbReference type="HAMAP" id="MF_00076">
    <property type="entry name" value="HisB"/>
    <property type="match status" value="1"/>
</dbReference>
<dbReference type="Pfam" id="PF13242">
    <property type="entry name" value="Hydrolase_like"/>
    <property type="match status" value="1"/>
</dbReference>
<dbReference type="CDD" id="cd07914">
    <property type="entry name" value="IGPD"/>
    <property type="match status" value="1"/>
</dbReference>
<dbReference type="InterPro" id="IPR036412">
    <property type="entry name" value="HAD-like_sf"/>
</dbReference>
<evidence type="ECO:0000256" key="6">
    <source>
        <dbReference type="ARBA" id="ARBA00022801"/>
    </source>
</evidence>
<reference evidence="11" key="2">
    <citation type="journal article" date="2021" name="PeerJ">
        <title>Extensive microbial diversity within the chicken gut microbiome revealed by metagenomics and culture.</title>
        <authorList>
            <person name="Gilroy R."/>
            <person name="Ravi A."/>
            <person name="Getino M."/>
            <person name="Pursley I."/>
            <person name="Horton D.L."/>
            <person name="Alikhan N.F."/>
            <person name="Baker D."/>
            <person name="Gharbi K."/>
            <person name="Hall N."/>
            <person name="Watson M."/>
            <person name="Adriaenssens E.M."/>
            <person name="Foster-Nyarko E."/>
            <person name="Jarju S."/>
            <person name="Secka A."/>
            <person name="Antonio M."/>
            <person name="Oren A."/>
            <person name="Chaudhuri R.R."/>
            <person name="La Ragione R."/>
            <person name="Hildebrand F."/>
            <person name="Pallen M.J."/>
        </authorList>
    </citation>
    <scope>NUCLEOTIDE SEQUENCE</scope>
    <source>
        <strain evidence="11">7293</strain>
    </source>
</reference>
<dbReference type="NCBIfam" id="NF002111">
    <property type="entry name" value="PRK00951.2-1"/>
    <property type="match status" value="1"/>
</dbReference>
<accession>A0A9D9H617</accession>
<keyword evidence="7 10" id="KW-0368">Histidine biosynthesis</keyword>
<evidence type="ECO:0000256" key="7">
    <source>
        <dbReference type="ARBA" id="ARBA00023102"/>
    </source>
</evidence>
<dbReference type="SUPFAM" id="SSF54211">
    <property type="entry name" value="Ribosomal protein S5 domain 2-like"/>
    <property type="match status" value="2"/>
</dbReference>